<feature type="region of interest" description="Disordered" evidence="1">
    <location>
        <begin position="1"/>
        <end position="65"/>
    </location>
</feature>
<protein>
    <submittedName>
        <fullName evidence="2">Uncharacterized protein</fullName>
    </submittedName>
</protein>
<reference evidence="2" key="2">
    <citation type="submission" date="2015-03" db="EMBL/GenBank/DDBJ databases">
        <authorList>
            <person name="Chow C.-E.T."/>
            <person name="Winget D.M."/>
            <person name="White R.A.III."/>
            <person name="Hallam S.J."/>
            <person name="Suttle C.A."/>
        </authorList>
    </citation>
    <scope>NUCLEOTIDE SEQUENCE</scope>
    <source>
        <strain evidence="2">Anoxic2_1</strain>
    </source>
</reference>
<proteinExistence type="predicted"/>
<name>A0A0F7L257_9VIRU</name>
<dbReference type="EMBL" id="KR029585">
    <property type="protein sequence ID" value="AKH46644.1"/>
    <property type="molecule type" value="Genomic_DNA"/>
</dbReference>
<evidence type="ECO:0000256" key="1">
    <source>
        <dbReference type="SAM" id="MobiDB-lite"/>
    </source>
</evidence>
<evidence type="ECO:0000313" key="2">
    <source>
        <dbReference type="EMBL" id="AKH46644.1"/>
    </source>
</evidence>
<reference evidence="2" key="1">
    <citation type="journal article" date="2015" name="Front. Microbiol.">
        <title>Combining genomic sequencing methods to explore viral diversity and reveal potential virus-host interactions.</title>
        <authorList>
            <person name="Chow C.E."/>
            <person name="Winget D.M."/>
            <person name="White R.A.III."/>
            <person name="Hallam S.J."/>
            <person name="Suttle C.A."/>
        </authorList>
    </citation>
    <scope>NUCLEOTIDE SEQUENCE</scope>
    <source>
        <strain evidence="2">Anoxic2_1</strain>
    </source>
</reference>
<organism evidence="2">
    <name type="scientific">uncultured marine virus</name>
    <dbReference type="NCBI Taxonomy" id="186617"/>
    <lineage>
        <taxon>Viruses</taxon>
        <taxon>environmental samples</taxon>
    </lineage>
</organism>
<sequence>MHQPYHPRHDTPRAARPPLSRPYREQAASTPAHSVASPCPYPPSIPTRGMSCIGFRRRSTLDRYA</sequence>
<accession>A0A0F7L257</accession>